<dbReference type="InterPro" id="IPR003331">
    <property type="entry name" value="UDP_GlcNAc_Epimerase_2_dom"/>
</dbReference>
<evidence type="ECO:0000313" key="2">
    <source>
        <dbReference type="EMBL" id="MBC8766922.1"/>
    </source>
</evidence>
<evidence type="ECO:0000259" key="1">
    <source>
        <dbReference type="Pfam" id="PF02350"/>
    </source>
</evidence>
<reference evidence="2 3" key="1">
    <citation type="submission" date="2020-08" db="EMBL/GenBank/DDBJ databases">
        <title>Arenibacter gaetbuli sp. nov., isolated from a sand dune.</title>
        <authorList>
            <person name="Park S."/>
            <person name="Yoon J.-H."/>
        </authorList>
    </citation>
    <scope>NUCLEOTIDE SEQUENCE [LARGE SCALE GENOMIC DNA]</scope>
    <source>
        <strain evidence="2 3">BSSL-BM3</strain>
    </source>
</reference>
<sequence>MRKIAVITGTRAEYGLLKPLIKAIDGAKNLQLQLLVTGMHLMPEFGNTYLQIVKDGFTIDAKIKDGLKGDSSLDISMAVGQATIGFAQTYSELNPDMIVVLGDRSEILAAVTASVISNIPVAHIHGGETTEGAYDELMRHAITKMSHLHFASCEVYRKRIIQLGEQPDTVFNVGAIGIDSIKNLQLMDKHAFEESIFKTLDQKSVLITFHPVTMENFTAEGQFNELLSALDNMKDTTLIFTKPNSDKGGKAIIEMIDSYVESNAEKAISFTSLGQLRYLSALKHVDFVIGNSSSGILEVPYFHIPTINIGDRQKGRVAPMSVIHCKPTAHEISLAISKTTSKKFLDDIQDQELLFGNGDATKKIITQLITFDNQNLKKSFYDLKPSCLEKL</sequence>
<keyword evidence="2" id="KW-0326">Glycosidase</keyword>
<dbReference type="Proteomes" id="UP000618952">
    <property type="component" value="Unassembled WGS sequence"/>
</dbReference>
<feature type="domain" description="UDP-N-acetylglucosamine 2-epimerase" evidence="1">
    <location>
        <begin position="22"/>
        <end position="367"/>
    </location>
</feature>
<dbReference type="Gene3D" id="3.40.50.2000">
    <property type="entry name" value="Glycogen Phosphorylase B"/>
    <property type="match status" value="2"/>
</dbReference>
<gene>
    <name evidence="2" type="primary">neuC</name>
    <name evidence="2" type="ORF">H4O18_02850</name>
</gene>
<name>A0ABR7QIU2_9FLAO</name>
<dbReference type="EC" id="3.2.1.183" evidence="2"/>
<dbReference type="Pfam" id="PF02350">
    <property type="entry name" value="Epimerase_2"/>
    <property type="match status" value="1"/>
</dbReference>
<keyword evidence="3" id="KW-1185">Reference proteome</keyword>
<proteinExistence type="predicted"/>
<organism evidence="2 3">
    <name type="scientific">Arenibacter arenosicollis</name>
    <dbReference type="NCBI Taxonomy" id="2762274"/>
    <lineage>
        <taxon>Bacteria</taxon>
        <taxon>Pseudomonadati</taxon>
        <taxon>Bacteroidota</taxon>
        <taxon>Flavobacteriia</taxon>
        <taxon>Flavobacteriales</taxon>
        <taxon>Flavobacteriaceae</taxon>
        <taxon>Arenibacter</taxon>
    </lineage>
</organism>
<dbReference type="CDD" id="cd03786">
    <property type="entry name" value="GTB_UDP-GlcNAc_2-Epimerase"/>
    <property type="match status" value="1"/>
</dbReference>
<keyword evidence="2" id="KW-0378">Hydrolase</keyword>
<dbReference type="GO" id="GO:0016798">
    <property type="term" value="F:hydrolase activity, acting on glycosyl bonds"/>
    <property type="evidence" value="ECO:0007669"/>
    <property type="project" value="UniProtKB-KW"/>
</dbReference>
<dbReference type="PANTHER" id="PTHR43174:SF3">
    <property type="entry name" value="UDP-N-ACETYLGLUCOSAMINE 2-EPIMERASE"/>
    <property type="match status" value="1"/>
</dbReference>
<evidence type="ECO:0000313" key="3">
    <source>
        <dbReference type="Proteomes" id="UP000618952"/>
    </source>
</evidence>
<protein>
    <submittedName>
        <fullName evidence="2">UDP-N-acetylglucosamine 2-epimerase (Hydrolyzing)</fullName>
        <ecNumber evidence="2">3.2.1.183</ecNumber>
    </submittedName>
</protein>
<dbReference type="InterPro" id="IPR020004">
    <property type="entry name" value="UDP-GlcNAc_Epase"/>
</dbReference>
<dbReference type="SUPFAM" id="SSF53756">
    <property type="entry name" value="UDP-Glycosyltransferase/glycogen phosphorylase"/>
    <property type="match status" value="1"/>
</dbReference>
<dbReference type="InterPro" id="IPR029767">
    <property type="entry name" value="WecB-like"/>
</dbReference>
<dbReference type="PANTHER" id="PTHR43174">
    <property type="entry name" value="UDP-N-ACETYLGLUCOSAMINE 2-EPIMERASE"/>
    <property type="match status" value="1"/>
</dbReference>
<comment type="caution">
    <text evidence="2">The sequence shown here is derived from an EMBL/GenBank/DDBJ whole genome shotgun (WGS) entry which is preliminary data.</text>
</comment>
<dbReference type="NCBIfam" id="TIGR03568">
    <property type="entry name" value="NeuC_NnaA"/>
    <property type="match status" value="1"/>
</dbReference>
<dbReference type="EMBL" id="JACLHY010000001">
    <property type="protein sequence ID" value="MBC8766922.1"/>
    <property type="molecule type" value="Genomic_DNA"/>
</dbReference>
<accession>A0ABR7QIU2</accession>
<dbReference type="RefSeq" id="WP_187581578.1">
    <property type="nucleotide sequence ID" value="NZ_JACLHY010000001.1"/>
</dbReference>